<dbReference type="Gramene" id="AET1Gv20622400.1">
    <property type="protein sequence ID" value="AET1Gv20622400.1"/>
    <property type="gene ID" value="AET1Gv20622400"/>
</dbReference>
<dbReference type="InterPro" id="IPR036875">
    <property type="entry name" value="Znf_CCHC_sf"/>
</dbReference>
<feature type="compositionally biased region" description="Low complexity" evidence="2">
    <location>
        <begin position="90"/>
        <end position="103"/>
    </location>
</feature>
<dbReference type="EnsemblPlants" id="AET1Gv20622400.1">
    <property type="protein sequence ID" value="AET1Gv20622400.1"/>
    <property type="gene ID" value="AET1Gv20622400"/>
</dbReference>
<keyword evidence="1" id="KW-0862">Zinc</keyword>
<dbReference type="SMART" id="SM00343">
    <property type="entry name" value="ZnF_C2HC"/>
    <property type="match status" value="2"/>
</dbReference>
<keyword evidence="1" id="KW-0863">Zinc-finger</keyword>
<dbReference type="InterPro" id="IPR053253">
    <property type="entry name" value="Sex_diff_modulator"/>
</dbReference>
<dbReference type="GO" id="GO:0008270">
    <property type="term" value="F:zinc ion binding"/>
    <property type="evidence" value="ECO:0007669"/>
    <property type="project" value="UniProtKB-KW"/>
</dbReference>
<proteinExistence type="predicted"/>
<dbReference type="SUPFAM" id="SSF57756">
    <property type="entry name" value="Retrovirus zinc finger-like domains"/>
    <property type="match status" value="1"/>
</dbReference>
<organism evidence="4 5">
    <name type="scientific">Aegilops tauschii subsp. strangulata</name>
    <name type="common">Goatgrass</name>
    <dbReference type="NCBI Taxonomy" id="200361"/>
    <lineage>
        <taxon>Eukaryota</taxon>
        <taxon>Viridiplantae</taxon>
        <taxon>Streptophyta</taxon>
        <taxon>Embryophyta</taxon>
        <taxon>Tracheophyta</taxon>
        <taxon>Spermatophyta</taxon>
        <taxon>Magnoliopsida</taxon>
        <taxon>Liliopsida</taxon>
        <taxon>Poales</taxon>
        <taxon>Poaceae</taxon>
        <taxon>BOP clade</taxon>
        <taxon>Pooideae</taxon>
        <taxon>Triticodae</taxon>
        <taxon>Triticeae</taxon>
        <taxon>Triticinae</taxon>
        <taxon>Aegilops</taxon>
    </lineage>
</organism>
<feature type="compositionally biased region" description="Low complexity" evidence="2">
    <location>
        <begin position="19"/>
        <end position="51"/>
    </location>
</feature>
<feature type="region of interest" description="Disordered" evidence="2">
    <location>
        <begin position="1"/>
        <end position="68"/>
    </location>
</feature>
<reference evidence="5" key="2">
    <citation type="journal article" date="2017" name="Nat. Plants">
        <title>The Aegilops tauschii genome reveals multiple impacts of transposons.</title>
        <authorList>
            <person name="Zhao G."/>
            <person name="Zou C."/>
            <person name="Li K."/>
            <person name="Wang K."/>
            <person name="Li T."/>
            <person name="Gao L."/>
            <person name="Zhang X."/>
            <person name="Wang H."/>
            <person name="Yang Z."/>
            <person name="Liu X."/>
            <person name="Jiang W."/>
            <person name="Mao L."/>
            <person name="Kong X."/>
            <person name="Jiao Y."/>
            <person name="Jia J."/>
        </authorList>
    </citation>
    <scope>NUCLEOTIDE SEQUENCE [LARGE SCALE GENOMIC DNA]</scope>
    <source>
        <strain evidence="5">cv. AL8/78</strain>
    </source>
</reference>
<reference evidence="4" key="3">
    <citation type="journal article" date="2017" name="Nature">
        <title>Genome sequence of the progenitor of the wheat D genome Aegilops tauschii.</title>
        <authorList>
            <person name="Luo M.C."/>
            <person name="Gu Y.Q."/>
            <person name="Puiu D."/>
            <person name="Wang H."/>
            <person name="Twardziok S.O."/>
            <person name="Deal K.R."/>
            <person name="Huo N."/>
            <person name="Zhu T."/>
            <person name="Wang L."/>
            <person name="Wang Y."/>
            <person name="McGuire P.E."/>
            <person name="Liu S."/>
            <person name="Long H."/>
            <person name="Ramasamy R.K."/>
            <person name="Rodriguez J.C."/>
            <person name="Van S.L."/>
            <person name="Yuan L."/>
            <person name="Wang Z."/>
            <person name="Xia Z."/>
            <person name="Xiao L."/>
            <person name="Anderson O.D."/>
            <person name="Ouyang S."/>
            <person name="Liang Y."/>
            <person name="Zimin A.V."/>
            <person name="Pertea G."/>
            <person name="Qi P."/>
            <person name="Bennetzen J.L."/>
            <person name="Dai X."/>
            <person name="Dawson M.W."/>
            <person name="Muller H.G."/>
            <person name="Kugler K."/>
            <person name="Rivarola-Duarte L."/>
            <person name="Spannagl M."/>
            <person name="Mayer K.F.X."/>
            <person name="Lu F.H."/>
            <person name="Bevan M.W."/>
            <person name="Leroy P."/>
            <person name="Li P."/>
            <person name="You F.M."/>
            <person name="Sun Q."/>
            <person name="Liu Z."/>
            <person name="Lyons E."/>
            <person name="Wicker T."/>
            <person name="Salzberg S.L."/>
            <person name="Devos K.M."/>
            <person name="Dvorak J."/>
        </authorList>
    </citation>
    <scope>NUCLEOTIDE SEQUENCE [LARGE SCALE GENOMIC DNA]</scope>
    <source>
        <strain evidence="4">cv. AL8/78</strain>
    </source>
</reference>
<name>A0A452Z3M5_AEGTS</name>
<feature type="domain" description="CCHC-type" evidence="3">
    <location>
        <begin position="157"/>
        <end position="172"/>
    </location>
</feature>
<dbReference type="AlphaFoldDB" id="A0A452Z3M5"/>
<evidence type="ECO:0000313" key="4">
    <source>
        <dbReference type="EnsemblPlants" id="AET1Gv20622400.1"/>
    </source>
</evidence>
<dbReference type="Pfam" id="PF00098">
    <property type="entry name" value="zf-CCHC"/>
    <property type="match status" value="1"/>
</dbReference>
<accession>A0A452Z3M5</accession>
<sequence length="635" mass="66888">MRWSPLRCRRPPLSPPSTPEAAPTSPRAMASRVSLSGSFSSDSDAPMASPPRVERPPPSPSPAPPRPQLRSTIVVPEILGTPFGLVVQGGAAAGPSRAPASRPVHGGWKTKQARRPRVAPARAPRLPRRRQDGRQRALTAARPPPTSKLPVELYGCCYNCGSEGHIFRECTNPTLCVRCRGPGHTSRGCTRPRSPSPVEQPPRPPPARRSGVAAVLPVLLPASPRRSPSVLPPPLPGPPPPGAMRLWSQVVQEPPAARPLSGEGAAGPAFSVPFASPEGLVPRAGPGGDELVEACFLEAAEDTRLLEAELARAVLVTVIGTRPVVDVGSAARALHAEFGIGPAEMSIRRFFPEDFLVLCHDGALRERMVRAGHASASWFELSLRPWLRQAEATAASIPFLVPISLRGVPAHAWSQRTAITVLRGLGYVVGVEEETTNRADMADFRVWLRTDRPSQIPRRRILFIDEPRRSLWSEADGRRSAAPRCSIALCYPIDITVLADGVLADGGEAPPPSPPSSPSAGDGSHGPGPAGRGSRGGHDHCAAGTGGGSASTKESMTAVVPPAGTRAHVQTRGEPGSRVVSNNCVPNVSGSPAGPVDQLLGGDWQLGASGSHTRAQDAAEVTVGFPPSVQLARWR</sequence>
<feature type="region of interest" description="Disordered" evidence="2">
    <location>
        <begin position="90"/>
        <end position="146"/>
    </location>
</feature>
<evidence type="ECO:0000256" key="2">
    <source>
        <dbReference type="SAM" id="MobiDB-lite"/>
    </source>
</evidence>
<keyword evidence="1" id="KW-0479">Metal-binding</keyword>
<feature type="region of interest" description="Disordered" evidence="2">
    <location>
        <begin position="182"/>
        <end position="210"/>
    </location>
</feature>
<feature type="region of interest" description="Disordered" evidence="2">
    <location>
        <begin position="504"/>
        <end position="557"/>
    </location>
</feature>
<feature type="compositionally biased region" description="Gly residues" evidence="2">
    <location>
        <begin position="523"/>
        <end position="534"/>
    </location>
</feature>
<evidence type="ECO:0000259" key="3">
    <source>
        <dbReference type="PROSITE" id="PS50158"/>
    </source>
</evidence>
<dbReference type="PANTHER" id="PTHR33087:SF42">
    <property type="entry name" value="DUF4283 DOMAIN-CONTAINING PROTEIN"/>
    <property type="match status" value="1"/>
</dbReference>
<dbReference type="InterPro" id="IPR001878">
    <property type="entry name" value="Znf_CCHC"/>
</dbReference>
<dbReference type="Gene3D" id="4.10.60.10">
    <property type="entry name" value="Zinc finger, CCHC-type"/>
    <property type="match status" value="1"/>
</dbReference>
<reference evidence="5" key="1">
    <citation type="journal article" date="2014" name="Science">
        <title>Ancient hybridizations among the ancestral genomes of bread wheat.</title>
        <authorList>
            <consortium name="International Wheat Genome Sequencing Consortium,"/>
            <person name="Marcussen T."/>
            <person name="Sandve S.R."/>
            <person name="Heier L."/>
            <person name="Spannagl M."/>
            <person name="Pfeifer M."/>
            <person name="Jakobsen K.S."/>
            <person name="Wulff B.B."/>
            <person name="Steuernagel B."/>
            <person name="Mayer K.F."/>
            <person name="Olsen O.A."/>
        </authorList>
    </citation>
    <scope>NUCLEOTIDE SEQUENCE [LARGE SCALE GENOMIC DNA]</scope>
    <source>
        <strain evidence="5">cv. AL8/78</strain>
    </source>
</reference>
<dbReference type="PANTHER" id="PTHR33087">
    <property type="entry name" value="OS07G0539200 PROTEIN"/>
    <property type="match status" value="1"/>
</dbReference>
<feature type="compositionally biased region" description="Pro residues" evidence="2">
    <location>
        <begin position="56"/>
        <end position="67"/>
    </location>
</feature>
<reference evidence="4" key="5">
    <citation type="journal article" date="2021" name="G3 (Bethesda)">
        <title>Aegilops tauschii genome assembly Aet v5.0 features greater sequence contiguity and improved annotation.</title>
        <authorList>
            <person name="Wang L."/>
            <person name="Zhu T."/>
            <person name="Rodriguez J.C."/>
            <person name="Deal K.R."/>
            <person name="Dubcovsky J."/>
            <person name="McGuire P.E."/>
            <person name="Lux T."/>
            <person name="Spannagl M."/>
            <person name="Mayer K.F.X."/>
            <person name="Baldrich P."/>
            <person name="Meyers B.C."/>
            <person name="Huo N."/>
            <person name="Gu Y.Q."/>
            <person name="Zhou H."/>
            <person name="Devos K.M."/>
            <person name="Bennetzen J.L."/>
            <person name="Unver T."/>
            <person name="Budak H."/>
            <person name="Gulick P.J."/>
            <person name="Galiba G."/>
            <person name="Kalapos B."/>
            <person name="Nelson D.R."/>
            <person name="Li P."/>
            <person name="You F.M."/>
            <person name="Luo M.C."/>
            <person name="Dvorak J."/>
        </authorList>
    </citation>
    <scope>NUCLEOTIDE SEQUENCE [LARGE SCALE GENOMIC DNA]</scope>
    <source>
        <strain evidence="4">cv. AL8/78</strain>
    </source>
</reference>
<dbReference type="PROSITE" id="PS50158">
    <property type="entry name" value="ZF_CCHC"/>
    <property type="match status" value="1"/>
</dbReference>
<reference evidence="4" key="4">
    <citation type="submission" date="2019-03" db="UniProtKB">
        <authorList>
            <consortium name="EnsemblPlants"/>
        </authorList>
    </citation>
    <scope>IDENTIFICATION</scope>
</reference>
<keyword evidence="5" id="KW-1185">Reference proteome</keyword>
<evidence type="ECO:0000313" key="5">
    <source>
        <dbReference type="Proteomes" id="UP000015105"/>
    </source>
</evidence>
<feature type="compositionally biased region" description="Pro residues" evidence="2">
    <location>
        <begin position="194"/>
        <end position="207"/>
    </location>
</feature>
<dbReference type="GO" id="GO:0003676">
    <property type="term" value="F:nucleic acid binding"/>
    <property type="evidence" value="ECO:0007669"/>
    <property type="project" value="InterPro"/>
</dbReference>
<protein>
    <recommendedName>
        <fullName evidence="3">CCHC-type domain-containing protein</fullName>
    </recommendedName>
</protein>
<dbReference type="Proteomes" id="UP000015105">
    <property type="component" value="Chromosome 1D"/>
</dbReference>
<evidence type="ECO:0000256" key="1">
    <source>
        <dbReference type="PROSITE-ProRule" id="PRU00047"/>
    </source>
</evidence>